<dbReference type="RefSeq" id="WP_191722358.1">
    <property type="nucleotide sequence ID" value="NZ_JACSQK010000003.1"/>
</dbReference>
<keyword evidence="1" id="KW-1133">Transmembrane helix</keyword>
<gene>
    <name evidence="3" type="ORF">H9646_05535</name>
</gene>
<dbReference type="Pfam" id="PF07811">
    <property type="entry name" value="TadE"/>
    <property type="match status" value="1"/>
</dbReference>
<evidence type="ECO:0000313" key="4">
    <source>
        <dbReference type="Proteomes" id="UP000634919"/>
    </source>
</evidence>
<dbReference type="EMBL" id="JACSQK010000003">
    <property type="protein sequence ID" value="MBD7959934.1"/>
    <property type="molecule type" value="Genomic_DNA"/>
</dbReference>
<dbReference type="Proteomes" id="UP000634919">
    <property type="component" value="Unassembled WGS sequence"/>
</dbReference>
<dbReference type="InterPro" id="IPR012495">
    <property type="entry name" value="TadE-like_dom"/>
</dbReference>
<sequence length="162" mass="17477">MRKNHKKKYGRHSSSGVSAVEFALIFPVLFLMLYGLLTYSIIFAIQHSLSLAAAEGGRAAVRFSQTQDVLATRINAACEAAKNSLLWLEQIGVANNCTSGSGNSVRIDVLEKNCPAGAVNANRHCLEISVSYAYRTHPVIPVLLPVPANLTGQSFTQIALAY</sequence>
<proteinExistence type="predicted"/>
<organism evidence="3 4">
    <name type="scientific">Comamonas avium</name>
    <dbReference type="NCBI Taxonomy" id="2762231"/>
    <lineage>
        <taxon>Bacteria</taxon>
        <taxon>Pseudomonadati</taxon>
        <taxon>Pseudomonadota</taxon>
        <taxon>Betaproteobacteria</taxon>
        <taxon>Burkholderiales</taxon>
        <taxon>Comamonadaceae</taxon>
        <taxon>Comamonas</taxon>
    </lineage>
</organism>
<feature type="transmembrane region" description="Helical" evidence="1">
    <location>
        <begin position="20"/>
        <end position="45"/>
    </location>
</feature>
<evidence type="ECO:0000259" key="2">
    <source>
        <dbReference type="Pfam" id="PF07811"/>
    </source>
</evidence>
<evidence type="ECO:0000256" key="1">
    <source>
        <dbReference type="SAM" id="Phobius"/>
    </source>
</evidence>
<reference evidence="3 4" key="1">
    <citation type="submission" date="2020-08" db="EMBL/GenBank/DDBJ databases">
        <title>A Genomic Blueprint of the Chicken Gut Microbiome.</title>
        <authorList>
            <person name="Gilroy R."/>
            <person name="Ravi A."/>
            <person name="Getino M."/>
            <person name="Pursley I."/>
            <person name="Horton D.L."/>
            <person name="Alikhan N.-F."/>
            <person name="Baker D."/>
            <person name="Gharbi K."/>
            <person name="Hall N."/>
            <person name="Watson M."/>
            <person name="Adriaenssens E.M."/>
            <person name="Foster-Nyarko E."/>
            <person name="Jarju S."/>
            <person name="Secka A."/>
            <person name="Antonio M."/>
            <person name="Oren A."/>
            <person name="Chaudhuri R."/>
            <person name="La Ragione R.M."/>
            <person name="Hildebrand F."/>
            <person name="Pallen M.J."/>
        </authorList>
    </citation>
    <scope>NUCLEOTIDE SEQUENCE [LARGE SCALE GENOMIC DNA]</scope>
    <source>
        <strain evidence="3 4">Sa2CVA6</strain>
    </source>
</reference>
<feature type="domain" description="TadE-like" evidence="2">
    <location>
        <begin position="16"/>
        <end position="58"/>
    </location>
</feature>
<keyword evidence="1" id="KW-0472">Membrane</keyword>
<comment type="caution">
    <text evidence="3">The sequence shown here is derived from an EMBL/GenBank/DDBJ whole genome shotgun (WGS) entry which is preliminary data.</text>
</comment>
<keyword evidence="1" id="KW-0812">Transmembrane</keyword>
<keyword evidence="4" id="KW-1185">Reference proteome</keyword>
<protein>
    <submittedName>
        <fullName evidence="3">Pilus assembly protein</fullName>
    </submittedName>
</protein>
<evidence type="ECO:0000313" key="3">
    <source>
        <dbReference type="EMBL" id="MBD7959934.1"/>
    </source>
</evidence>
<name>A0ABR8S8X3_9BURK</name>
<accession>A0ABR8S8X3</accession>